<keyword evidence="4 6" id="KW-0472">Membrane</keyword>
<reference evidence="7 8" key="1">
    <citation type="submission" date="2024-01" db="EMBL/GenBank/DDBJ databases">
        <title>A draft genome for a cacao thread blight-causing isolate of Paramarasmius palmivorus.</title>
        <authorList>
            <person name="Baruah I.K."/>
            <person name="Bukari Y."/>
            <person name="Amoako-Attah I."/>
            <person name="Meinhardt L.W."/>
            <person name="Bailey B.A."/>
            <person name="Cohen S.P."/>
        </authorList>
    </citation>
    <scope>NUCLEOTIDE SEQUENCE [LARGE SCALE GENOMIC DNA]</scope>
    <source>
        <strain evidence="7 8">GH-12</strain>
    </source>
</reference>
<feature type="transmembrane region" description="Helical" evidence="6">
    <location>
        <begin position="225"/>
        <end position="242"/>
    </location>
</feature>
<dbReference type="Proteomes" id="UP001383192">
    <property type="component" value="Unassembled WGS sequence"/>
</dbReference>
<evidence type="ECO:0008006" key="9">
    <source>
        <dbReference type="Google" id="ProtNLM"/>
    </source>
</evidence>
<keyword evidence="2 6" id="KW-0812">Transmembrane</keyword>
<feature type="region of interest" description="Disordered" evidence="5">
    <location>
        <begin position="283"/>
        <end position="341"/>
    </location>
</feature>
<evidence type="ECO:0000256" key="3">
    <source>
        <dbReference type="ARBA" id="ARBA00022989"/>
    </source>
</evidence>
<dbReference type="PANTHER" id="PTHR13377">
    <property type="entry name" value="PLACENTAL PROTEIN 6"/>
    <property type="match status" value="1"/>
</dbReference>
<feature type="transmembrane region" description="Helical" evidence="6">
    <location>
        <begin position="88"/>
        <end position="110"/>
    </location>
</feature>
<dbReference type="GO" id="GO:0006890">
    <property type="term" value="P:retrograde vesicle-mediated transport, Golgi to endoplasmic reticulum"/>
    <property type="evidence" value="ECO:0007669"/>
    <property type="project" value="InterPro"/>
</dbReference>
<evidence type="ECO:0000256" key="1">
    <source>
        <dbReference type="ARBA" id="ARBA00004141"/>
    </source>
</evidence>
<dbReference type="EMBL" id="JAYKXP010000005">
    <property type="protein sequence ID" value="KAK7058379.1"/>
    <property type="molecule type" value="Genomic_DNA"/>
</dbReference>
<feature type="transmembrane region" description="Helical" evidence="6">
    <location>
        <begin position="20"/>
        <end position="37"/>
    </location>
</feature>
<evidence type="ECO:0000256" key="6">
    <source>
        <dbReference type="SAM" id="Phobius"/>
    </source>
</evidence>
<protein>
    <recommendedName>
        <fullName evidence="9">Eukaryotic integral membrane protein</fullName>
    </recommendedName>
</protein>
<evidence type="ECO:0000256" key="4">
    <source>
        <dbReference type="ARBA" id="ARBA00023136"/>
    </source>
</evidence>
<dbReference type="PANTHER" id="PTHR13377:SF3">
    <property type="entry name" value="TRANSMEMBRANE PROTEIN 115"/>
    <property type="match status" value="1"/>
</dbReference>
<sequence length="341" mass="37744">MAVLQSPITFIASIPPVTRYYTFATIFTSLFYAWMRWKETDISQFLALVPGSTLLETSIIGLIFTLVVIPPSLKYLERLWGSVEILKFMAATVGASNVIVFGFSWLEFLATSNADFLYSMRYSGQMSLQMGVLVAFTQLIPEHQVQVMGVIKARVKMLPMAYLTLSTVMTFIGFQCPWIIIQFAWFASWIYLRFYKKNTNDTVGGMDTYGDRSETFALVSWFPPFVHPVLSVLGNFVFTWAVRLHLIPSHGSDLENGGYSPLPVNGRAEAERRRAMALKALDQRMANSSSPSGSQASSSSPQAPRPPPVAASPRGEASSNQKIIATESDLGDIGTAKADSR</sequence>
<keyword evidence="3 6" id="KW-1133">Transmembrane helix</keyword>
<feature type="transmembrane region" description="Helical" evidence="6">
    <location>
        <begin position="161"/>
        <end position="192"/>
    </location>
</feature>
<proteinExistence type="predicted"/>
<name>A0AAW0E2L6_9AGAR</name>
<dbReference type="GO" id="GO:0016020">
    <property type="term" value="C:membrane"/>
    <property type="evidence" value="ECO:0007669"/>
    <property type="project" value="UniProtKB-SubCell"/>
</dbReference>
<dbReference type="FunFam" id="1.20.1540.10:FF:000004">
    <property type="entry name" value="Transmembrane protein 115"/>
    <property type="match status" value="1"/>
</dbReference>
<organism evidence="7 8">
    <name type="scientific">Paramarasmius palmivorus</name>
    <dbReference type="NCBI Taxonomy" id="297713"/>
    <lineage>
        <taxon>Eukaryota</taxon>
        <taxon>Fungi</taxon>
        <taxon>Dikarya</taxon>
        <taxon>Basidiomycota</taxon>
        <taxon>Agaricomycotina</taxon>
        <taxon>Agaricomycetes</taxon>
        <taxon>Agaricomycetidae</taxon>
        <taxon>Agaricales</taxon>
        <taxon>Marasmiineae</taxon>
        <taxon>Marasmiaceae</taxon>
        <taxon>Paramarasmius</taxon>
    </lineage>
</organism>
<dbReference type="Pfam" id="PF08551">
    <property type="entry name" value="DUF1751"/>
    <property type="match status" value="1"/>
</dbReference>
<evidence type="ECO:0000313" key="8">
    <source>
        <dbReference type="Proteomes" id="UP001383192"/>
    </source>
</evidence>
<accession>A0AAW0E2L6</accession>
<evidence type="ECO:0000256" key="5">
    <source>
        <dbReference type="SAM" id="MobiDB-lite"/>
    </source>
</evidence>
<evidence type="ECO:0000313" key="7">
    <source>
        <dbReference type="EMBL" id="KAK7058379.1"/>
    </source>
</evidence>
<feature type="transmembrane region" description="Helical" evidence="6">
    <location>
        <begin position="57"/>
        <end position="76"/>
    </location>
</feature>
<evidence type="ECO:0000256" key="2">
    <source>
        <dbReference type="ARBA" id="ARBA00022692"/>
    </source>
</evidence>
<dbReference type="SMART" id="SM01160">
    <property type="entry name" value="DUF1751"/>
    <property type="match status" value="1"/>
</dbReference>
<dbReference type="InterPro" id="IPR035952">
    <property type="entry name" value="Rhomboid-like_sf"/>
</dbReference>
<feature type="compositionally biased region" description="Low complexity" evidence="5">
    <location>
        <begin position="288"/>
        <end position="302"/>
    </location>
</feature>
<gene>
    <name evidence="7" type="ORF">VNI00_002013</name>
</gene>
<keyword evidence="8" id="KW-1185">Reference proteome</keyword>
<dbReference type="InterPro" id="IPR013861">
    <property type="entry name" value="TMEM115/Pdh1/Rbl19"/>
</dbReference>
<dbReference type="AlphaFoldDB" id="A0AAW0E2L6"/>
<dbReference type="GO" id="GO:0005794">
    <property type="term" value="C:Golgi apparatus"/>
    <property type="evidence" value="ECO:0007669"/>
    <property type="project" value="TreeGrafter"/>
</dbReference>
<dbReference type="SUPFAM" id="SSF144091">
    <property type="entry name" value="Rhomboid-like"/>
    <property type="match status" value="1"/>
</dbReference>
<comment type="subcellular location">
    <subcellularLocation>
        <location evidence="1">Membrane</location>
        <topology evidence="1">Multi-pass membrane protein</topology>
    </subcellularLocation>
</comment>
<comment type="caution">
    <text evidence="7">The sequence shown here is derived from an EMBL/GenBank/DDBJ whole genome shotgun (WGS) entry which is preliminary data.</text>
</comment>